<dbReference type="EMBL" id="JABXXO010000007">
    <property type="protein sequence ID" value="KAF7773440.1"/>
    <property type="molecule type" value="Genomic_DNA"/>
</dbReference>
<feature type="compositionally biased region" description="Pro residues" evidence="1">
    <location>
        <begin position="74"/>
        <end position="84"/>
    </location>
</feature>
<protein>
    <submittedName>
        <fullName evidence="2">Uncharacterized protein</fullName>
    </submittedName>
</protein>
<evidence type="ECO:0000313" key="3">
    <source>
        <dbReference type="Proteomes" id="UP000629468"/>
    </source>
</evidence>
<feature type="region of interest" description="Disordered" evidence="1">
    <location>
        <begin position="136"/>
        <end position="244"/>
    </location>
</feature>
<evidence type="ECO:0000256" key="1">
    <source>
        <dbReference type="SAM" id="MobiDB-lite"/>
    </source>
</evidence>
<feature type="region of interest" description="Disordered" evidence="1">
    <location>
        <begin position="55"/>
        <end position="108"/>
    </location>
</feature>
<feature type="compositionally biased region" description="Polar residues" evidence="1">
    <location>
        <begin position="99"/>
        <end position="108"/>
    </location>
</feature>
<gene>
    <name evidence="2" type="ORF">Agabi119p4_5607</name>
</gene>
<dbReference type="Proteomes" id="UP000629468">
    <property type="component" value="Unassembled WGS sequence"/>
</dbReference>
<feature type="compositionally biased region" description="Low complexity" evidence="1">
    <location>
        <begin position="64"/>
        <end position="73"/>
    </location>
</feature>
<proteinExistence type="predicted"/>
<dbReference type="AlphaFoldDB" id="A0A8H7KGB8"/>
<evidence type="ECO:0000313" key="2">
    <source>
        <dbReference type="EMBL" id="KAF7773440.1"/>
    </source>
</evidence>
<feature type="compositionally biased region" description="Low complexity" evidence="1">
    <location>
        <begin position="136"/>
        <end position="150"/>
    </location>
</feature>
<feature type="compositionally biased region" description="Basic and acidic residues" evidence="1">
    <location>
        <begin position="232"/>
        <end position="244"/>
    </location>
</feature>
<organism evidence="2 3">
    <name type="scientific">Agaricus bisporus var. burnettii</name>
    <dbReference type="NCBI Taxonomy" id="192524"/>
    <lineage>
        <taxon>Eukaryota</taxon>
        <taxon>Fungi</taxon>
        <taxon>Dikarya</taxon>
        <taxon>Basidiomycota</taxon>
        <taxon>Agaricomycotina</taxon>
        <taxon>Agaricomycetes</taxon>
        <taxon>Agaricomycetidae</taxon>
        <taxon>Agaricales</taxon>
        <taxon>Agaricineae</taxon>
        <taxon>Agaricaceae</taxon>
        <taxon>Agaricus</taxon>
    </lineage>
</organism>
<accession>A0A8H7KGB8</accession>
<reference evidence="2 3" key="1">
    <citation type="journal article" name="Sci. Rep.">
        <title>Telomere-to-telomere assembled and centromere annotated genomes of the two main subspecies of the button mushroom Agaricus bisporus reveal especially polymorphic chromosome ends.</title>
        <authorList>
            <person name="Sonnenberg A.S.M."/>
            <person name="Sedaghat-Telgerd N."/>
            <person name="Lavrijssen B."/>
            <person name="Ohm R.A."/>
            <person name="Hendrickx P.M."/>
            <person name="Scholtmeijer K."/>
            <person name="Baars J.J.P."/>
            <person name="van Peer A."/>
        </authorList>
    </citation>
    <scope>NUCLEOTIDE SEQUENCE [LARGE SCALE GENOMIC DNA]</scope>
    <source>
        <strain evidence="2 3">H119_p4</strain>
    </source>
</reference>
<comment type="caution">
    <text evidence="2">The sequence shown here is derived from an EMBL/GenBank/DDBJ whole genome shotgun (WGS) entry which is preliminary data.</text>
</comment>
<name>A0A8H7KGB8_AGABI</name>
<feature type="compositionally biased region" description="Low complexity" evidence="1">
    <location>
        <begin position="185"/>
        <end position="203"/>
    </location>
</feature>
<sequence length="244" mass="27992">MGFFENAHNFEVNGGQFIDIRGGQMQYTMNSSMNIAGNNNRAAMYPSFSPGAQHTAYNAPRYGPTQSSTSTYPGYPPTSPPPTDPSYSHPQHTDPHASYPNQPHINRSYNQTTYPAAEQQNEYYQYQTSQFMHAQYQTGPQPHPYQPGHQSYLYPQRGQRSYPYHYPSQPGQQQYNHPPHHEQQPYHYPPQQQTTTTINQYQQVFHNSTADPQHHLDTGSPPPLDPEDPDVAEIRRNLERQDLS</sequence>